<dbReference type="PANTHER" id="PTHR33481">
    <property type="entry name" value="REVERSE TRANSCRIPTASE"/>
    <property type="match status" value="1"/>
</dbReference>
<organism evidence="2 3">
    <name type="scientific">Plakobranchus ocellatus</name>
    <dbReference type="NCBI Taxonomy" id="259542"/>
    <lineage>
        <taxon>Eukaryota</taxon>
        <taxon>Metazoa</taxon>
        <taxon>Spiralia</taxon>
        <taxon>Lophotrochozoa</taxon>
        <taxon>Mollusca</taxon>
        <taxon>Gastropoda</taxon>
        <taxon>Heterobranchia</taxon>
        <taxon>Euthyneura</taxon>
        <taxon>Panpulmonata</taxon>
        <taxon>Sacoglossa</taxon>
        <taxon>Placobranchoidea</taxon>
        <taxon>Plakobranchidae</taxon>
        <taxon>Plakobranchus</taxon>
    </lineage>
</organism>
<dbReference type="EMBL" id="BLXT01008578">
    <property type="protein sequence ID" value="GFO50066.1"/>
    <property type="molecule type" value="Genomic_DNA"/>
</dbReference>
<name>A0AAV4E1Y6_9GAST</name>
<evidence type="ECO:0000313" key="3">
    <source>
        <dbReference type="Proteomes" id="UP000735302"/>
    </source>
</evidence>
<dbReference type="Proteomes" id="UP000735302">
    <property type="component" value="Unassembled WGS sequence"/>
</dbReference>
<feature type="region of interest" description="Disordered" evidence="1">
    <location>
        <begin position="1"/>
        <end position="48"/>
    </location>
</feature>
<dbReference type="AlphaFoldDB" id="A0AAV4E1Y6"/>
<sequence>MAAEVPLLPRPRGKKPRKILRLPVPREQQKLKYQPSAGPKSQKDRRPLGKLSIVLRLWRLMLRMLYPQSGGIPPPPAPRGPPPPLWSALPHPPNPNPPPNPASRSRRRNPKVLRLPLRLPTPSPPKSSSNVNTTFNFKKADWNRFGDLCKLSLDDSVAGIEQFTAKLLDAARSSYPFIRGRKIKPVSPGLPGIQRIYTEPVLYLESQPIPVKAEAKYSGVFFNSKLNFSSHVKYLKKKCLKALNLLRVVDHTDWGADRAILLRLYRTLVRSKLDYGSVIYGSANKHVLRALDRIHHQGLRIALGAFRTTPIKSLYAEAGEPSLEHRRLKLAFNYVLKLKSLPRNPCHEIFEAPLSDFSAVINSELNLVAN</sequence>
<proteinExistence type="predicted"/>
<evidence type="ECO:0000313" key="2">
    <source>
        <dbReference type="EMBL" id="GFO50066.1"/>
    </source>
</evidence>
<protein>
    <submittedName>
        <fullName evidence="2">Retrovirus-related pol polyprotein from type-1 retrotransposable element r1</fullName>
    </submittedName>
</protein>
<feature type="compositionally biased region" description="Pro residues" evidence="1">
    <location>
        <begin position="72"/>
        <end position="101"/>
    </location>
</feature>
<dbReference type="PANTHER" id="PTHR33481:SF1">
    <property type="entry name" value="ENDONUCLEASE_EXONUCLEASE_PHOSPHATASE DOMAIN-CONTAINING PROTEIN-RELATED"/>
    <property type="match status" value="1"/>
</dbReference>
<keyword evidence="3" id="KW-1185">Reference proteome</keyword>
<gene>
    <name evidence="2" type="ORF">PoB_007657100</name>
</gene>
<feature type="region of interest" description="Disordered" evidence="1">
    <location>
        <begin position="72"/>
        <end position="109"/>
    </location>
</feature>
<evidence type="ECO:0000256" key="1">
    <source>
        <dbReference type="SAM" id="MobiDB-lite"/>
    </source>
</evidence>
<comment type="caution">
    <text evidence="2">The sequence shown here is derived from an EMBL/GenBank/DDBJ whole genome shotgun (WGS) entry which is preliminary data.</text>
</comment>
<accession>A0AAV4E1Y6</accession>
<reference evidence="2 3" key="1">
    <citation type="journal article" date="2021" name="Elife">
        <title>Chloroplast acquisition without the gene transfer in kleptoplastic sea slugs, Plakobranchus ocellatus.</title>
        <authorList>
            <person name="Maeda T."/>
            <person name="Takahashi S."/>
            <person name="Yoshida T."/>
            <person name="Shimamura S."/>
            <person name="Takaki Y."/>
            <person name="Nagai Y."/>
            <person name="Toyoda A."/>
            <person name="Suzuki Y."/>
            <person name="Arimoto A."/>
            <person name="Ishii H."/>
            <person name="Satoh N."/>
            <person name="Nishiyama T."/>
            <person name="Hasebe M."/>
            <person name="Maruyama T."/>
            <person name="Minagawa J."/>
            <person name="Obokata J."/>
            <person name="Shigenobu S."/>
        </authorList>
    </citation>
    <scope>NUCLEOTIDE SEQUENCE [LARGE SCALE GENOMIC DNA]</scope>
</reference>
<feature type="compositionally biased region" description="Basic residues" evidence="1">
    <location>
        <begin position="11"/>
        <end position="20"/>
    </location>
</feature>